<evidence type="ECO:0000256" key="6">
    <source>
        <dbReference type="ARBA" id="ARBA00023004"/>
    </source>
</evidence>
<dbReference type="SFLD" id="SFLDG01061">
    <property type="entry name" value="methylthiotransferase"/>
    <property type="match status" value="1"/>
</dbReference>
<dbReference type="InterPro" id="IPR038135">
    <property type="entry name" value="Methylthiotransferase_N_sf"/>
</dbReference>
<dbReference type="EC" id="2.8.4.4" evidence="8"/>
<dbReference type="SFLD" id="SFLDG01082">
    <property type="entry name" value="B12-binding_domain_containing"/>
    <property type="match status" value="1"/>
</dbReference>
<feature type="binding site" evidence="8">
    <location>
        <position position="81"/>
    </location>
    <ligand>
        <name>[4Fe-4S] cluster</name>
        <dbReference type="ChEBI" id="CHEBI:49883"/>
        <label>1</label>
    </ligand>
</feature>
<dbReference type="GO" id="GO:0035599">
    <property type="term" value="F:aspartic acid methylthiotransferase activity"/>
    <property type="evidence" value="ECO:0007669"/>
    <property type="project" value="TreeGrafter"/>
</dbReference>
<dbReference type="PANTHER" id="PTHR43837">
    <property type="entry name" value="RIBOSOMAL PROTEIN S12 METHYLTHIOTRANSFERASE RIMO"/>
    <property type="match status" value="1"/>
</dbReference>
<dbReference type="Pfam" id="PF04055">
    <property type="entry name" value="Radical_SAM"/>
    <property type="match status" value="1"/>
</dbReference>
<dbReference type="GO" id="GO:0051539">
    <property type="term" value="F:4 iron, 4 sulfur cluster binding"/>
    <property type="evidence" value="ECO:0007669"/>
    <property type="project" value="UniProtKB-UniRule"/>
</dbReference>
<dbReference type="GO" id="GO:0005829">
    <property type="term" value="C:cytosol"/>
    <property type="evidence" value="ECO:0007669"/>
    <property type="project" value="TreeGrafter"/>
</dbReference>
<dbReference type="PROSITE" id="PS51918">
    <property type="entry name" value="RADICAL_SAM"/>
    <property type="match status" value="1"/>
</dbReference>
<comment type="caution">
    <text evidence="13">The sequence shown here is derived from an EMBL/GenBank/DDBJ whole genome shotgun (WGS) entry which is preliminary data.</text>
</comment>
<evidence type="ECO:0000259" key="11">
    <source>
        <dbReference type="PROSITE" id="PS51449"/>
    </source>
</evidence>
<dbReference type="Gene3D" id="3.40.50.12160">
    <property type="entry name" value="Methylthiotransferase, N-terminal domain"/>
    <property type="match status" value="1"/>
</dbReference>
<dbReference type="SFLD" id="SFLDF00274">
    <property type="entry name" value="ribosomal_protein_S12_methylth"/>
    <property type="match status" value="1"/>
</dbReference>
<feature type="binding site" evidence="8">
    <location>
        <position position="217"/>
    </location>
    <ligand>
        <name>[4Fe-4S] cluster</name>
        <dbReference type="ChEBI" id="CHEBI:49883"/>
        <label>2</label>
        <note>4Fe-4S-S-AdoMet</note>
    </ligand>
</feature>
<evidence type="ECO:0000256" key="4">
    <source>
        <dbReference type="ARBA" id="ARBA00022691"/>
    </source>
</evidence>
<evidence type="ECO:0000256" key="1">
    <source>
        <dbReference type="ARBA" id="ARBA00022485"/>
    </source>
</evidence>
<dbReference type="CDD" id="cd01335">
    <property type="entry name" value="Radical_SAM"/>
    <property type="match status" value="1"/>
</dbReference>
<dbReference type="HAMAP" id="MF_01865">
    <property type="entry name" value="MTTase_RimO"/>
    <property type="match status" value="1"/>
</dbReference>
<organism evidence="13 14">
    <name type="scientific">Celeribacter persicus</name>
    <dbReference type="NCBI Taxonomy" id="1651082"/>
    <lineage>
        <taxon>Bacteria</taxon>
        <taxon>Pseudomonadati</taxon>
        <taxon>Pseudomonadota</taxon>
        <taxon>Alphaproteobacteria</taxon>
        <taxon>Rhodobacterales</taxon>
        <taxon>Roseobacteraceae</taxon>
        <taxon>Celeribacter</taxon>
    </lineage>
</organism>
<dbReference type="InterPro" id="IPR058240">
    <property type="entry name" value="rSAM_sf"/>
</dbReference>
<dbReference type="Gene3D" id="3.80.30.20">
    <property type="entry name" value="tm_1862 like domain"/>
    <property type="match status" value="1"/>
</dbReference>
<dbReference type="EMBL" id="QAOH01000001">
    <property type="protein sequence ID" value="PTQ75658.1"/>
    <property type="molecule type" value="Genomic_DNA"/>
</dbReference>
<dbReference type="SUPFAM" id="SSF102114">
    <property type="entry name" value="Radical SAM enzymes"/>
    <property type="match status" value="1"/>
</dbReference>
<dbReference type="InterPro" id="IPR023404">
    <property type="entry name" value="rSAM_horseshoe"/>
</dbReference>
<comment type="subcellular location">
    <subcellularLocation>
        <location evidence="8">Cytoplasm</location>
    </subcellularLocation>
</comment>
<dbReference type="InterPro" id="IPR002792">
    <property type="entry name" value="TRAM_dom"/>
</dbReference>
<dbReference type="GO" id="GO:0005840">
    <property type="term" value="C:ribosome"/>
    <property type="evidence" value="ECO:0007669"/>
    <property type="project" value="UniProtKB-KW"/>
</dbReference>
<dbReference type="InterPro" id="IPR007197">
    <property type="entry name" value="rSAM"/>
</dbReference>
<accession>A0A2T5HW07</accession>
<keyword evidence="2 8" id="KW-0963">Cytoplasm</keyword>
<feature type="region of interest" description="Disordered" evidence="9">
    <location>
        <begin position="22"/>
        <end position="58"/>
    </location>
</feature>
<keyword evidence="1 8" id="KW-0004">4Fe-4S</keyword>
<comment type="similarity">
    <text evidence="8">Belongs to the methylthiotransferase family. RimO subfamily.</text>
</comment>
<dbReference type="NCBIfam" id="TIGR01125">
    <property type="entry name" value="30S ribosomal protein S12 methylthiotransferase RimO"/>
    <property type="match status" value="1"/>
</dbReference>
<evidence type="ECO:0000259" key="10">
    <source>
        <dbReference type="PROSITE" id="PS50926"/>
    </source>
</evidence>
<comment type="function">
    <text evidence="8">Catalyzes the methylthiolation of an aspartic acid residue of ribosomal protein uS12.</text>
</comment>
<feature type="binding site" evidence="8">
    <location>
        <position position="117"/>
    </location>
    <ligand>
        <name>[4Fe-4S] cluster</name>
        <dbReference type="ChEBI" id="CHEBI:49883"/>
        <label>1</label>
    </ligand>
</feature>
<feature type="domain" description="MTTase N-terminal" evidence="11">
    <location>
        <begin position="72"/>
        <end position="182"/>
    </location>
</feature>
<name>A0A2T5HW07_9RHOB</name>
<dbReference type="NCBIfam" id="TIGR00089">
    <property type="entry name" value="MiaB/RimO family radical SAM methylthiotransferase"/>
    <property type="match status" value="1"/>
</dbReference>
<dbReference type="SMART" id="SM00729">
    <property type="entry name" value="Elp3"/>
    <property type="match status" value="1"/>
</dbReference>
<reference evidence="13 14" key="1">
    <citation type="submission" date="2018-04" db="EMBL/GenBank/DDBJ databases">
        <title>Genomic Encyclopedia of Archaeal and Bacterial Type Strains, Phase II (KMG-II): from individual species to whole genera.</title>
        <authorList>
            <person name="Goeker M."/>
        </authorList>
    </citation>
    <scope>NUCLEOTIDE SEQUENCE [LARGE SCALE GENOMIC DNA]</scope>
    <source>
        <strain evidence="13 14">DSM 100434</strain>
    </source>
</reference>
<evidence type="ECO:0000256" key="3">
    <source>
        <dbReference type="ARBA" id="ARBA00022679"/>
    </source>
</evidence>
<keyword evidence="3 8" id="KW-0808">Transferase</keyword>
<dbReference type="Proteomes" id="UP000244077">
    <property type="component" value="Unassembled WGS sequence"/>
</dbReference>
<sequence>MISINLCEYFKSGDDIFRRDAASPEQTAPSSEGFPGPVFRSISRPMSQNPPNLRPDLAPKPVFDAARRDGQPTIGMVSLGCPKALVDSERILTRLRAEGYQISADYSGADAVIVNTCGFLDSAKAESLEAIGEALQENGKVLVTGCLGADPEYITGVHPKVLAVTGPHQYEQVLDAVHAAVPPSPDPFVDLLPATGVSLTPRHFSYLKISEGCNHACKFCIIPDMRGKLQSRPVHAVLREAEKLVEAGVKELLVISQDTSAYGLDRRYEAFPWKDREVRSHITDLARELGQLGSADDLWVRLHYVYPYPHVRELIPLMADAGNAVLPYLDIPFQHGHPDVLKRMARPAASAKVLDEIAAWRSVCPDITLRSTFIVGYPGETEAEFQYLLDWLDEAQLDRVGCFQYENVAGARSNALPDHVAPELKQERWERFMEKAQVISEAKLQAKVGTVQQVIVDDIDEDGIATCRTKADAPEIDGNLFIDEGTEGLSVGDLVTVEVDEAGEYDLWGKRV</sequence>
<dbReference type="GO" id="GO:0046872">
    <property type="term" value="F:metal ion binding"/>
    <property type="evidence" value="ECO:0007669"/>
    <property type="project" value="UniProtKB-KW"/>
</dbReference>
<keyword evidence="13" id="KW-0687">Ribonucleoprotein</keyword>
<dbReference type="InterPro" id="IPR005840">
    <property type="entry name" value="Ribosomal_uS12_MeSTrfase_RimO"/>
</dbReference>
<dbReference type="GO" id="GO:0006400">
    <property type="term" value="P:tRNA modification"/>
    <property type="evidence" value="ECO:0007669"/>
    <property type="project" value="InterPro"/>
</dbReference>
<feature type="binding site" evidence="8">
    <location>
        <position position="220"/>
    </location>
    <ligand>
        <name>[4Fe-4S] cluster</name>
        <dbReference type="ChEBI" id="CHEBI:49883"/>
        <label>2</label>
        <note>4Fe-4S-S-AdoMet</note>
    </ligand>
</feature>
<dbReference type="InterPro" id="IPR005839">
    <property type="entry name" value="Methylthiotransferase"/>
</dbReference>
<dbReference type="PROSITE" id="PS51449">
    <property type="entry name" value="MTTASE_N"/>
    <property type="match status" value="1"/>
</dbReference>
<feature type="domain" description="TRAM" evidence="10">
    <location>
        <begin position="445"/>
        <end position="512"/>
    </location>
</feature>
<evidence type="ECO:0000256" key="9">
    <source>
        <dbReference type="SAM" id="MobiDB-lite"/>
    </source>
</evidence>
<keyword evidence="13" id="KW-0689">Ribosomal protein</keyword>
<dbReference type="Pfam" id="PF18693">
    <property type="entry name" value="TRAM_2"/>
    <property type="match status" value="1"/>
</dbReference>
<comment type="cofactor">
    <cofactor evidence="8">
        <name>[4Fe-4S] cluster</name>
        <dbReference type="ChEBI" id="CHEBI:49883"/>
    </cofactor>
    <text evidence="8">Binds 2 [4Fe-4S] clusters. One cluster is coordinated with 3 cysteines and an exchangeable S-adenosyl-L-methionine.</text>
</comment>
<evidence type="ECO:0000313" key="14">
    <source>
        <dbReference type="Proteomes" id="UP000244077"/>
    </source>
</evidence>
<keyword evidence="6 8" id="KW-0408">Iron</keyword>
<evidence type="ECO:0000256" key="2">
    <source>
        <dbReference type="ARBA" id="ARBA00022490"/>
    </source>
</evidence>
<keyword evidence="4 8" id="KW-0949">S-adenosyl-L-methionine</keyword>
<dbReference type="FunFam" id="3.80.30.20:FF:000001">
    <property type="entry name" value="tRNA-2-methylthio-N(6)-dimethylallyladenosine synthase 2"/>
    <property type="match status" value="1"/>
</dbReference>
<dbReference type="PANTHER" id="PTHR43837:SF1">
    <property type="entry name" value="RIBOSOMAL PROTEIN US12 METHYLTHIOTRANSFERASE RIMO"/>
    <property type="match status" value="1"/>
</dbReference>
<keyword evidence="14" id="KW-1185">Reference proteome</keyword>
<dbReference type="InterPro" id="IPR013848">
    <property type="entry name" value="Methylthiotransferase_N"/>
</dbReference>
<feature type="binding site" evidence="8">
    <location>
        <position position="213"/>
    </location>
    <ligand>
        <name>[4Fe-4S] cluster</name>
        <dbReference type="ChEBI" id="CHEBI:49883"/>
        <label>2</label>
        <note>4Fe-4S-S-AdoMet</note>
    </ligand>
</feature>
<feature type="domain" description="Radical SAM core" evidence="12">
    <location>
        <begin position="199"/>
        <end position="442"/>
    </location>
</feature>
<protein>
    <recommendedName>
        <fullName evidence="8">Ribosomal protein uS12 methylthiotransferase RimO</fullName>
        <shortName evidence="8">uS12 MTTase</shortName>
        <shortName evidence="8">uS12 methylthiotransferase</shortName>
        <ecNumber evidence="8">2.8.4.4</ecNumber>
    </recommendedName>
    <alternativeName>
        <fullName evidence="8">Ribosomal protein uS12 (aspartate-C(3))-methylthiotransferase</fullName>
    </alternativeName>
    <alternativeName>
        <fullName evidence="8">Ribosome maturation factor RimO</fullName>
    </alternativeName>
</protein>
<dbReference type="SFLD" id="SFLDS00029">
    <property type="entry name" value="Radical_SAM"/>
    <property type="match status" value="1"/>
</dbReference>
<dbReference type="FunFam" id="3.40.50.12160:FF:000002">
    <property type="entry name" value="Ribosomal protein S12 methylthiotransferase RimO"/>
    <property type="match status" value="1"/>
</dbReference>
<evidence type="ECO:0000259" key="12">
    <source>
        <dbReference type="PROSITE" id="PS51918"/>
    </source>
</evidence>
<evidence type="ECO:0000256" key="7">
    <source>
        <dbReference type="ARBA" id="ARBA00023014"/>
    </source>
</evidence>
<dbReference type="AlphaFoldDB" id="A0A2T5HW07"/>
<keyword evidence="5 8" id="KW-0479">Metal-binding</keyword>
<gene>
    <name evidence="8" type="primary">rimO</name>
    <name evidence="13" type="ORF">C8N42_101197</name>
</gene>
<proteinExistence type="inferred from homology"/>
<dbReference type="GO" id="GO:0103039">
    <property type="term" value="F:protein methylthiotransferase activity"/>
    <property type="evidence" value="ECO:0007669"/>
    <property type="project" value="UniProtKB-EC"/>
</dbReference>
<feature type="binding site" evidence="8">
    <location>
        <position position="146"/>
    </location>
    <ligand>
        <name>[4Fe-4S] cluster</name>
        <dbReference type="ChEBI" id="CHEBI:49883"/>
        <label>1</label>
    </ligand>
</feature>
<dbReference type="Pfam" id="PF00919">
    <property type="entry name" value="UPF0004"/>
    <property type="match status" value="1"/>
</dbReference>
<evidence type="ECO:0000313" key="13">
    <source>
        <dbReference type="EMBL" id="PTQ75658.1"/>
    </source>
</evidence>
<dbReference type="InterPro" id="IPR006638">
    <property type="entry name" value="Elp3/MiaA/NifB-like_rSAM"/>
</dbReference>
<dbReference type="InterPro" id="IPR012340">
    <property type="entry name" value="NA-bd_OB-fold"/>
</dbReference>
<evidence type="ECO:0000256" key="8">
    <source>
        <dbReference type="HAMAP-Rule" id="MF_01865"/>
    </source>
</evidence>
<comment type="catalytic activity">
    <reaction evidence="8">
        <text>L-aspartate(89)-[ribosomal protein uS12]-hydrogen + (sulfur carrier)-SH + AH2 + 2 S-adenosyl-L-methionine = 3-methylsulfanyl-L-aspartate(89)-[ribosomal protein uS12]-hydrogen + (sulfur carrier)-H + 5'-deoxyadenosine + L-methionine + A + S-adenosyl-L-homocysteine + 2 H(+)</text>
        <dbReference type="Rhea" id="RHEA:37087"/>
        <dbReference type="Rhea" id="RHEA-COMP:10460"/>
        <dbReference type="Rhea" id="RHEA-COMP:10461"/>
        <dbReference type="Rhea" id="RHEA-COMP:14737"/>
        <dbReference type="Rhea" id="RHEA-COMP:14739"/>
        <dbReference type="ChEBI" id="CHEBI:13193"/>
        <dbReference type="ChEBI" id="CHEBI:15378"/>
        <dbReference type="ChEBI" id="CHEBI:17319"/>
        <dbReference type="ChEBI" id="CHEBI:17499"/>
        <dbReference type="ChEBI" id="CHEBI:29917"/>
        <dbReference type="ChEBI" id="CHEBI:29961"/>
        <dbReference type="ChEBI" id="CHEBI:57844"/>
        <dbReference type="ChEBI" id="CHEBI:57856"/>
        <dbReference type="ChEBI" id="CHEBI:59789"/>
        <dbReference type="ChEBI" id="CHEBI:64428"/>
        <dbReference type="ChEBI" id="CHEBI:73599"/>
        <dbReference type="EC" id="2.8.4.4"/>
    </reaction>
</comment>
<dbReference type="Gene3D" id="2.40.50.140">
    <property type="entry name" value="Nucleic acid-binding proteins"/>
    <property type="match status" value="1"/>
</dbReference>
<dbReference type="PROSITE" id="PS50926">
    <property type="entry name" value="TRAM"/>
    <property type="match status" value="1"/>
</dbReference>
<evidence type="ECO:0000256" key="5">
    <source>
        <dbReference type="ARBA" id="ARBA00022723"/>
    </source>
</evidence>
<keyword evidence="7 8" id="KW-0411">Iron-sulfur</keyword>